<evidence type="ECO:0000256" key="3">
    <source>
        <dbReference type="ARBA" id="ARBA00023098"/>
    </source>
</evidence>
<evidence type="ECO:0000256" key="2">
    <source>
        <dbReference type="ARBA" id="ARBA00022801"/>
    </source>
</evidence>
<dbReference type="InterPro" id="IPR007053">
    <property type="entry name" value="LRAT_dom"/>
</dbReference>
<evidence type="ECO:0000313" key="6">
    <source>
        <dbReference type="Proteomes" id="UP000196317"/>
    </source>
</evidence>
<protein>
    <submittedName>
        <fullName evidence="5">NC domain-containing protein</fullName>
    </submittedName>
</protein>
<dbReference type="PANTHER" id="PTHR13943">
    <property type="entry name" value="HRAS-LIKE SUPPRESSOR - RELATED"/>
    <property type="match status" value="1"/>
</dbReference>
<name>A0A1Y5MGF9_9BACT</name>
<evidence type="ECO:0000313" key="5">
    <source>
        <dbReference type="EMBL" id="OUT07686.1"/>
    </source>
</evidence>
<dbReference type="AlphaFoldDB" id="A0A1Y5MGF9"/>
<dbReference type="GO" id="GO:0004623">
    <property type="term" value="F:phospholipase A2 activity"/>
    <property type="evidence" value="ECO:0007669"/>
    <property type="project" value="TreeGrafter"/>
</dbReference>
<gene>
    <name evidence="5" type="ORF">B9N65_05610</name>
</gene>
<keyword evidence="2" id="KW-0378">Hydrolase</keyword>
<reference evidence="5 6" key="1">
    <citation type="submission" date="2017-04" db="EMBL/GenBank/DDBJ databases">
        <title>Complete genome of Campylobacter concisus ATCC 33237T and draft genomes for an additional eight well characterized C. concisus strains.</title>
        <authorList>
            <person name="Cornelius A.J."/>
            <person name="Miller W.G."/>
            <person name="Lastovica A.J."/>
            <person name="On S.L."/>
            <person name="French N.P."/>
            <person name="Vandenberg O."/>
            <person name="Biggs P.J."/>
        </authorList>
    </citation>
    <scope>NUCLEOTIDE SEQUENCE [LARGE SCALE GENOMIC DNA]</scope>
    <source>
        <strain evidence="5 6">CCUG 19995</strain>
    </source>
</reference>
<dbReference type="GO" id="GO:0070292">
    <property type="term" value="P:N-acylphosphatidylethanolamine metabolic process"/>
    <property type="evidence" value="ECO:0007669"/>
    <property type="project" value="TreeGrafter"/>
</dbReference>
<dbReference type="RefSeq" id="WP_087583145.1">
    <property type="nucleotide sequence ID" value="NZ_CABPUJ010000005.1"/>
</dbReference>
<dbReference type="InterPro" id="IPR051496">
    <property type="entry name" value="H-rev107_PLA/AT"/>
</dbReference>
<feature type="domain" description="LRAT" evidence="4">
    <location>
        <begin position="15"/>
        <end position="135"/>
    </location>
</feature>
<sequence>MQNLPKIGDHIFVDRSVLGIKLYEHHGIYVGDDMVVHYNGLARGIVFEKSCFEEILSNVVPLDKRNVAKVEMTSLEEFASGDTWQIKEHTNAPFSGQDIALCAKSRVGEQKYNLLINNCEHFCNECVFGEHVSQQVQNAKQNSALFSEIEPFLGQIISELFGAQTKDEIKETLVKSFTALAQFTKDSAEKKAREMIKENSDKANLQIEKFMDKNAKMNAMFKKIGADLKTKIAKDFNIKI</sequence>
<organism evidence="5 6">
    <name type="scientific">Campylobacter concisus</name>
    <dbReference type="NCBI Taxonomy" id="199"/>
    <lineage>
        <taxon>Bacteria</taxon>
        <taxon>Pseudomonadati</taxon>
        <taxon>Campylobacterota</taxon>
        <taxon>Epsilonproteobacteria</taxon>
        <taxon>Campylobacterales</taxon>
        <taxon>Campylobacteraceae</taxon>
        <taxon>Campylobacter</taxon>
    </lineage>
</organism>
<dbReference type="PANTHER" id="PTHR13943:SF77">
    <property type="entry name" value="LRAT DOMAIN-CONTAINING PROTEIN"/>
    <property type="match status" value="1"/>
</dbReference>
<dbReference type="Gene3D" id="3.90.1720.10">
    <property type="entry name" value="endopeptidase domain like (from Nostoc punctiforme)"/>
    <property type="match status" value="1"/>
</dbReference>
<dbReference type="GO" id="GO:0008970">
    <property type="term" value="F:phospholipase A1 activity"/>
    <property type="evidence" value="ECO:0007669"/>
    <property type="project" value="TreeGrafter"/>
</dbReference>
<dbReference type="PROSITE" id="PS51934">
    <property type="entry name" value="LRAT"/>
    <property type="match status" value="1"/>
</dbReference>
<keyword evidence="3" id="KW-0443">Lipid metabolism</keyword>
<dbReference type="Proteomes" id="UP000196317">
    <property type="component" value="Unassembled WGS sequence"/>
</dbReference>
<keyword evidence="1" id="KW-0808">Transferase</keyword>
<accession>A0A1Y5MGF9</accession>
<dbReference type="GO" id="GO:0005737">
    <property type="term" value="C:cytoplasm"/>
    <property type="evidence" value="ECO:0007669"/>
    <property type="project" value="TreeGrafter"/>
</dbReference>
<evidence type="ECO:0000256" key="1">
    <source>
        <dbReference type="ARBA" id="ARBA00022679"/>
    </source>
</evidence>
<dbReference type="EMBL" id="NDYN01000005">
    <property type="protein sequence ID" value="OUT07686.1"/>
    <property type="molecule type" value="Genomic_DNA"/>
</dbReference>
<dbReference type="GO" id="GO:0016410">
    <property type="term" value="F:N-acyltransferase activity"/>
    <property type="evidence" value="ECO:0007669"/>
    <property type="project" value="TreeGrafter"/>
</dbReference>
<dbReference type="Pfam" id="PF04970">
    <property type="entry name" value="LRAT"/>
    <property type="match status" value="1"/>
</dbReference>
<proteinExistence type="predicted"/>
<comment type="caution">
    <text evidence="5">The sequence shown here is derived from an EMBL/GenBank/DDBJ whole genome shotgun (WGS) entry which is preliminary data.</text>
</comment>
<evidence type="ECO:0000259" key="4">
    <source>
        <dbReference type="PROSITE" id="PS51934"/>
    </source>
</evidence>